<dbReference type="InterPro" id="IPR021937">
    <property type="entry name" value="DUF3551"/>
</dbReference>
<keyword evidence="1" id="KW-0732">Signal</keyword>
<evidence type="ECO:0000256" key="1">
    <source>
        <dbReference type="SAM" id="SignalP"/>
    </source>
</evidence>
<evidence type="ECO:0000313" key="3">
    <source>
        <dbReference type="Proteomes" id="UP000034832"/>
    </source>
</evidence>
<proteinExistence type="predicted"/>
<accession>A0A4U6BX53</accession>
<reference evidence="2" key="1">
    <citation type="submission" date="2019-04" db="EMBL/GenBank/DDBJ databases">
        <title>Whole genome sequencing of cave bacteria.</title>
        <authorList>
            <person name="Gan H.M."/>
            <person name="Barton H."/>
            <person name="Savka M.A."/>
        </authorList>
    </citation>
    <scope>NUCLEOTIDE SEQUENCE [LARGE SCALE GENOMIC DNA]</scope>
    <source>
        <strain evidence="2">LC387</strain>
    </source>
</reference>
<dbReference type="EMBL" id="LBIA02000001">
    <property type="protein sequence ID" value="TKT73434.1"/>
    <property type="molecule type" value="Genomic_DNA"/>
</dbReference>
<feature type="signal peptide" evidence="1">
    <location>
        <begin position="1"/>
        <end position="19"/>
    </location>
</feature>
<protein>
    <submittedName>
        <fullName evidence="2">DUF3551 domain-containing protein</fullName>
    </submittedName>
</protein>
<keyword evidence="3" id="KW-1185">Reference proteome</keyword>
<sequence>MRNLLLALAVLGTGFAVQSAPAEARGNYPFCLQGRDIATGQGDCSYATYQQCQATAAGTYAGCYANPYYAYSDDEPVYQQPRRRSQQRSAY</sequence>
<evidence type="ECO:0000313" key="2">
    <source>
        <dbReference type="EMBL" id="TKT73434.1"/>
    </source>
</evidence>
<dbReference type="Pfam" id="PF12071">
    <property type="entry name" value="DUF3551"/>
    <property type="match status" value="1"/>
</dbReference>
<dbReference type="RefSeq" id="WP_046829959.1">
    <property type="nucleotide sequence ID" value="NZ_LBIA02000001.1"/>
</dbReference>
<name>A0A4U6BX53_9BRAD</name>
<dbReference type="OrthoDB" id="8129717at2"/>
<comment type="caution">
    <text evidence="2">The sequence shown here is derived from an EMBL/GenBank/DDBJ whole genome shotgun (WGS) entry which is preliminary data.</text>
</comment>
<dbReference type="Proteomes" id="UP000034832">
    <property type="component" value="Unassembled WGS sequence"/>
</dbReference>
<organism evidence="2 3">
    <name type="scientific">Afipia massiliensis</name>
    <dbReference type="NCBI Taxonomy" id="211460"/>
    <lineage>
        <taxon>Bacteria</taxon>
        <taxon>Pseudomonadati</taxon>
        <taxon>Pseudomonadota</taxon>
        <taxon>Alphaproteobacteria</taxon>
        <taxon>Hyphomicrobiales</taxon>
        <taxon>Nitrobacteraceae</taxon>
        <taxon>Afipia</taxon>
    </lineage>
</organism>
<dbReference type="AlphaFoldDB" id="A0A4U6BX53"/>
<gene>
    <name evidence="2" type="ORF">YH63_019510</name>
</gene>
<feature type="chain" id="PRO_5020548154" evidence="1">
    <location>
        <begin position="20"/>
        <end position="91"/>
    </location>
</feature>